<reference evidence="10" key="1">
    <citation type="submission" date="2016-11" db="UniProtKB">
        <authorList>
            <consortium name="WormBaseParasite"/>
        </authorList>
    </citation>
    <scope>IDENTIFICATION</scope>
</reference>
<proteinExistence type="inferred from homology"/>
<evidence type="ECO:0000313" key="8">
    <source>
        <dbReference type="Proteomes" id="UP000095284"/>
    </source>
</evidence>
<feature type="transmembrane region" description="Helical" evidence="6">
    <location>
        <begin position="128"/>
        <end position="148"/>
    </location>
</feature>
<dbReference type="EMBL" id="CAJFDI010000001">
    <property type="protein sequence ID" value="CAD5210090.1"/>
    <property type="molecule type" value="Genomic_DNA"/>
</dbReference>
<evidence type="ECO:0000256" key="1">
    <source>
        <dbReference type="ARBA" id="ARBA00004141"/>
    </source>
</evidence>
<keyword evidence="4 6" id="KW-1133">Transmembrane helix</keyword>
<evidence type="ECO:0000256" key="4">
    <source>
        <dbReference type="ARBA" id="ARBA00022989"/>
    </source>
</evidence>
<dbReference type="EMBL" id="CAJFCV020000001">
    <property type="protein sequence ID" value="CAG9085709.1"/>
    <property type="molecule type" value="Genomic_DNA"/>
</dbReference>
<reference evidence="7" key="2">
    <citation type="submission" date="2020-09" db="EMBL/GenBank/DDBJ databases">
        <authorList>
            <person name="Kikuchi T."/>
        </authorList>
    </citation>
    <scope>NUCLEOTIDE SEQUENCE</scope>
    <source>
        <strain evidence="7">Ka4C1</strain>
    </source>
</reference>
<comment type="subcellular location">
    <subcellularLocation>
        <location evidence="1">Membrane</location>
        <topology evidence="1">Multi-pass membrane protein</topology>
    </subcellularLocation>
</comment>
<dbReference type="GO" id="GO:0016020">
    <property type="term" value="C:membrane"/>
    <property type="evidence" value="ECO:0007669"/>
    <property type="project" value="UniProtKB-SubCell"/>
</dbReference>
<evidence type="ECO:0000256" key="5">
    <source>
        <dbReference type="ARBA" id="ARBA00023136"/>
    </source>
</evidence>
<feature type="transmembrane region" description="Helical" evidence="6">
    <location>
        <begin position="95"/>
        <end position="116"/>
    </location>
</feature>
<dbReference type="Pfam" id="PF05255">
    <property type="entry name" value="UPF0220"/>
    <property type="match status" value="1"/>
</dbReference>
<sequence length="158" mass="17968">MAACFNFNLDSLREIEWETRRNHLASVASGFLFFLGLWIYVDTAVVYGKEDWTNAYIVVTIASVVGMFMVNAVSNRTVQGISYDEGILGTRGARLWLMIAFVLSFASLVAGLWLMFSDYVLRKGDHPNWPGVALFLNNFLIFCASLVYKFGRLEELWQ</sequence>
<feature type="transmembrane region" description="Helical" evidence="6">
    <location>
        <begin position="23"/>
        <end position="41"/>
    </location>
</feature>
<evidence type="ECO:0000313" key="9">
    <source>
        <dbReference type="Proteomes" id="UP000659654"/>
    </source>
</evidence>
<dbReference type="PANTHER" id="PTHR13180">
    <property type="entry name" value="SMALL MEMBRANE PROTEIN-RELATED"/>
    <property type="match status" value="1"/>
</dbReference>
<evidence type="ECO:0000313" key="7">
    <source>
        <dbReference type="EMBL" id="CAD5210090.1"/>
    </source>
</evidence>
<evidence type="ECO:0000256" key="3">
    <source>
        <dbReference type="ARBA" id="ARBA00022692"/>
    </source>
</evidence>
<keyword evidence="5 6" id="KW-0472">Membrane</keyword>
<dbReference type="WBParaSite" id="BXY_0577200.1">
    <property type="protein sequence ID" value="BXY_0577200.1"/>
    <property type="gene ID" value="BXY_0577200"/>
</dbReference>
<dbReference type="eggNOG" id="KOG3393">
    <property type="taxonomic scope" value="Eukaryota"/>
</dbReference>
<dbReference type="Proteomes" id="UP000095284">
    <property type="component" value="Unplaced"/>
</dbReference>
<dbReference type="OrthoDB" id="268928at2759"/>
<evidence type="ECO:0000256" key="6">
    <source>
        <dbReference type="SAM" id="Phobius"/>
    </source>
</evidence>
<evidence type="ECO:0000313" key="10">
    <source>
        <dbReference type="WBParaSite" id="BXY_0577200.1"/>
    </source>
</evidence>
<protein>
    <submittedName>
        <fullName evidence="7">(pine wood nematode) hypothetical protein</fullName>
    </submittedName>
</protein>
<gene>
    <name evidence="7" type="ORF">BXYJ_LOCUS1761</name>
</gene>
<dbReference type="Proteomes" id="UP000659654">
    <property type="component" value="Unassembled WGS sequence"/>
</dbReference>
<organism evidence="8 10">
    <name type="scientific">Bursaphelenchus xylophilus</name>
    <name type="common">Pinewood nematode worm</name>
    <name type="synonym">Aphelenchoides xylophilus</name>
    <dbReference type="NCBI Taxonomy" id="6326"/>
    <lineage>
        <taxon>Eukaryota</taxon>
        <taxon>Metazoa</taxon>
        <taxon>Ecdysozoa</taxon>
        <taxon>Nematoda</taxon>
        <taxon>Chromadorea</taxon>
        <taxon>Rhabditida</taxon>
        <taxon>Tylenchina</taxon>
        <taxon>Tylenchomorpha</taxon>
        <taxon>Aphelenchoidea</taxon>
        <taxon>Aphelenchoididae</taxon>
        <taxon>Bursaphelenchus</taxon>
    </lineage>
</organism>
<comment type="similarity">
    <text evidence="2">Belongs to the UPF0220 family.</text>
</comment>
<dbReference type="AlphaFoldDB" id="A0A1I7RYF5"/>
<keyword evidence="3 6" id="KW-0812">Transmembrane</keyword>
<dbReference type="SUPFAM" id="SSF103473">
    <property type="entry name" value="MFS general substrate transporter"/>
    <property type="match status" value="1"/>
</dbReference>
<accession>A0A1I7RYF5</accession>
<dbReference type="InterPro" id="IPR036259">
    <property type="entry name" value="MFS_trans_sf"/>
</dbReference>
<keyword evidence="9" id="KW-1185">Reference proteome</keyword>
<feature type="transmembrane region" description="Helical" evidence="6">
    <location>
        <begin position="53"/>
        <end position="74"/>
    </location>
</feature>
<dbReference type="Proteomes" id="UP000582659">
    <property type="component" value="Unassembled WGS sequence"/>
</dbReference>
<evidence type="ECO:0000256" key="2">
    <source>
        <dbReference type="ARBA" id="ARBA00005335"/>
    </source>
</evidence>
<name>A0A1I7RYF5_BURXY</name>
<dbReference type="InterPro" id="IPR007919">
    <property type="entry name" value="UPF0220"/>
</dbReference>